<dbReference type="AlphaFoldDB" id="A0A1S8AXF4"/>
<evidence type="ECO:0000313" key="2">
    <source>
        <dbReference type="Proteomes" id="UP000189370"/>
    </source>
</evidence>
<dbReference type="Proteomes" id="UP000189370">
    <property type="component" value="Unassembled WGS sequence"/>
</dbReference>
<proteinExistence type="predicted"/>
<name>A0A1S8AXF4_9EURY</name>
<sequence>MTPVANTDEKHRAAATCPRCGEIGIVKVWPDGSLQPLGQSDFCDCPSSTLRILETDIDERP</sequence>
<organism evidence="1 2">
    <name type="scientific">Natrinema saccharevitans</name>
    <dbReference type="NCBI Taxonomy" id="301967"/>
    <lineage>
        <taxon>Archaea</taxon>
        <taxon>Methanobacteriati</taxon>
        <taxon>Methanobacteriota</taxon>
        <taxon>Stenosarchaea group</taxon>
        <taxon>Halobacteria</taxon>
        <taxon>Halobacteriales</taxon>
        <taxon>Natrialbaceae</taxon>
        <taxon>Natrinema</taxon>
    </lineage>
</organism>
<comment type="caution">
    <text evidence="1">The sequence shown here is derived from an EMBL/GenBank/DDBJ whole genome shotgun (WGS) entry which is preliminary data.</text>
</comment>
<reference evidence="2" key="1">
    <citation type="submission" date="2016-04" db="EMBL/GenBank/DDBJ databases">
        <authorList>
            <person name="Chen S.-C."/>
            <person name="Lai M.-C."/>
        </authorList>
    </citation>
    <scope>NUCLEOTIDE SEQUENCE [LARGE SCALE GENOMIC DNA]</scope>
    <source>
        <strain evidence="2">AB14</strain>
    </source>
</reference>
<gene>
    <name evidence="1" type="ORF">A6E15_08530</name>
</gene>
<accession>A0A1S8AXF4</accession>
<keyword evidence="2" id="KW-1185">Reference proteome</keyword>
<evidence type="ECO:0000313" key="1">
    <source>
        <dbReference type="EMBL" id="OLZ41034.1"/>
    </source>
</evidence>
<protein>
    <submittedName>
        <fullName evidence="1">Uncharacterized protein</fullName>
    </submittedName>
</protein>
<dbReference type="EMBL" id="LWLN01000001">
    <property type="protein sequence ID" value="OLZ41034.1"/>
    <property type="molecule type" value="Genomic_DNA"/>
</dbReference>